<proteinExistence type="predicted"/>
<comment type="caution">
    <text evidence="1">The sequence shown here is derived from an EMBL/GenBank/DDBJ whole genome shotgun (WGS) entry which is preliminary data.</text>
</comment>
<reference evidence="1 2" key="1">
    <citation type="submission" date="2021-06" db="EMBL/GenBank/DDBJ databases">
        <title>Caerostris extrusa draft genome.</title>
        <authorList>
            <person name="Kono N."/>
            <person name="Arakawa K."/>
        </authorList>
    </citation>
    <scope>NUCLEOTIDE SEQUENCE [LARGE SCALE GENOMIC DNA]</scope>
</reference>
<accession>A0AAV4UU57</accession>
<evidence type="ECO:0000313" key="1">
    <source>
        <dbReference type="EMBL" id="GIY61567.1"/>
    </source>
</evidence>
<dbReference type="EMBL" id="BPLR01013484">
    <property type="protein sequence ID" value="GIY61567.1"/>
    <property type="molecule type" value="Genomic_DNA"/>
</dbReference>
<dbReference type="Proteomes" id="UP001054945">
    <property type="component" value="Unassembled WGS sequence"/>
</dbReference>
<gene>
    <name evidence="1" type="ORF">CEXT_11891</name>
</gene>
<dbReference type="AlphaFoldDB" id="A0AAV4UU57"/>
<keyword evidence="2" id="KW-1185">Reference proteome</keyword>
<evidence type="ECO:0000313" key="2">
    <source>
        <dbReference type="Proteomes" id="UP001054945"/>
    </source>
</evidence>
<protein>
    <submittedName>
        <fullName evidence="1">Uncharacterized protein</fullName>
    </submittedName>
</protein>
<organism evidence="1 2">
    <name type="scientific">Caerostris extrusa</name>
    <name type="common">Bark spider</name>
    <name type="synonym">Caerostris bankana</name>
    <dbReference type="NCBI Taxonomy" id="172846"/>
    <lineage>
        <taxon>Eukaryota</taxon>
        <taxon>Metazoa</taxon>
        <taxon>Ecdysozoa</taxon>
        <taxon>Arthropoda</taxon>
        <taxon>Chelicerata</taxon>
        <taxon>Arachnida</taxon>
        <taxon>Araneae</taxon>
        <taxon>Araneomorphae</taxon>
        <taxon>Entelegynae</taxon>
        <taxon>Araneoidea</taxon>
        <taxon>Araneidae</taxon>
        <taxon>Caerostris</taxon>
    </lineage>
</organism>
<name>A0AAV4UU57_CAEEX</name>
<sequence length="132" mass="15616">MNAQIISLHFIITLTDTSLRNKAPHRRLLQENGKKEARIYPADRRRGSLLLMISRQSHVCIVMLFRCRPLHYTFIRMNEHFPPRVDLGQRQIPSENKSAEKRGNWMKGLRVSGKRSGEIIFSFCCFYKERRD</sequence>